<evidence type="ECO:0000313" key="5">
    <source>
        <dbReference type="Proteomes" id="UP000555103"/>
    </source>
</evidence>
<keyword evidence="2" id="KW-0378">Hydrolase</keyword>
<dbReference type="RefSeq" id="WP_183307726.1">
    <property type="nucleotide sequence ID" value="NZ_JACIEP010000009.1"/>
</dbReference>
<organism evidence="4 5">
    <name type="scientific">Dysgonomonas hofstadii</name>
    <dbReference type="NCBI Taxonomy" id="637886"/>
    <lineage>
        <taxon>Bacteria</taxon>
        <taxon>Pseudomonadati</taxon>
        <taxon>Bacteroidota</taxon>
        <taxon>Bacteroidia</taxon>
        <taxon>Bacteroidales</taxon>
        <taxon>Dysgonomonadaceae</taxon>
        <taxon>Dysgonomonas</taxon>
    </lineage>
</organism>
<evidence type="ECO:0000259" key="3">
    <source>
        <dbReference type="Pfam" id="PF13472"/>
    </source>
</evidence>
<name>A0A840CT39_9BACT</name>
<dbReference type="InterPro" id="IPR037459">
    <property type="entry name" value="RhgT-like"/>
</dbReference>
<feature type="domain" description="SGNH hydrolase-type esterase" evidence="3">
    <location>
        <begin position="30"/>
        <end position="188"/>
    </location>
</feature>
<dbReference type="PROSITE" id="PS51257">
    <property type="entry name" value="PROKAR_LIPOPROTEIN"/>
    <property type="match status" value="1"/>
</dbReference>
<reference evidence="4 5" key="1">
    <citation type="submission" date="2020-08" db="EMBL/GenBank/DDBJ databases">
        <title>Genomic Encyclopedia of Type Strains, Phase IV (KMG-IV): sequencing the most valuable type-strain genomes for metagenomic binning, comparative biology and taxonomic classification.</title>
        <authorList>
            <person name="Goeker M."/>
        </authorList>
    </citation>
    <scope>NUCLEOTIDE SEQUENCE [LARGE SCALE GENOMIC DNA]</scope>
    <source>
        <strain evidence="4 5">DSM 104969</strain>
    </source>
</reference>
<sequence>MKKNILLILFALTILGCITVDKAKVTLFTIGDSTMSDNRVILDDPGDPGRGWAQELGKFFDPDKLTVKNYAVSGRSSKSYIDEGRWDKVKEQIKPGDYVLIQFGANDQKKQDSKRYTDPETTFKDNFRKFITETREKKGIPVLATSVVRRRWDKDGVLVDTYGRYVEAVRELAKEMNVPIVDMQVSTRKVVEQYGPEDSKKLFLWVEPGVAERFPDGNKDDSHLNILGATEFSRLFVKELKDIKHPLAKYLRSDIDTIK</sequence>
<dbReference type="EMBL" id="JACIEP010000009">
    <property type="protein sequence ID" value="MBB4036834.1"/>
    <property type="molecule type" value="Genomic_DNA"/>
</dbReference>
<dbReference type="PANTHER" id="PTHR43695:SF1">
    <property type="entry name" value="RHAMNOGALACTURONAN ACETYLESTERASE"/>
    <property type="match status" value="1"/>
</dbReference>
<dbReference type="SUPFAM" id="SSF52266">
    <property type="entry name" value="SGNH hydrolase"/>
    <property type="match status" value="1"/>
</dbReference>
<dbReference type="Gene3D" id="3.40.50.1110">
    <property type="entry name" value="SGNH hydrolase"/>
    <property type="match status" value="1"/>
</dbReference>
<dbReference type="GO" id="GO:0016788">
    <property type="term" value="F:hydrolase activity, acting on ester bonds"/>
    <property type="evidence" value="ECO:0007669"/>
    <property type="project" value="UniProtKB-ARBA"/>
</dbReference>
<accession>A0A840CT39</accession>
<dbReference type="Proteomes" id="UP000555103">
    <property type="component" value="Unassembled WGS sequence"/>
</dbReference>
<dbReference type="InterPro" id="IPR036514">
    <property type="entry name" value="SGNH_hydro_sf"/>
</dbReference>
<dbReference type="CDD" id="cd01821">
    <property type="entry name" value="Rhamnogalacturan_acetylesterase_like"/>
    <property type="match status" value="1"/>
</dbReference>
<gene>
    <name evidence="4" type="ORF">GGR21_002747</name>
</gene>
<proteinExistence type="inferred from homology"/>
<comment type="similarity">
    <text evidence="1">Belongs to the 'GDSL' lipolytic enzyme family.</text>
</comment>
<comment type="caution">
    <text evidence="4">The sequence shown here is derived from an EMBL/GenBank/DDBJ whole genome shotgun (WGS) entry which is preliminary data.</text>
</comment>
<dbReference type="Pfam" id="PF13472">
    <property type="entry name" value="Lipase_GDSL_2"/>
    <property type="match status" value="1"/>
</dbReference>
<keyword evidence="5" id="KW-1185">Reference proteome</keyword>
<dbReference type="PANTHER" id="PTHR43695">
    <property type="entry name" value="PUTATIVE (AFU_ORTHOLOGUE AFUA_2G17250)-RELATED"/>
    <property type="match status" value="1"/>
</dbReference>
<evidence type="ECO:0000256" key="2">
    <source>
        <dbReference type="ARBA" id="ARBA00022801"/>
    </source>
</evidence>
<dbReference type="AlphaFoldDB" id="A0A840CT39"/>
<evidence type="ECO:0000313" key="4">
    <source>
        <dbReference type="EMBL" id="MBB4036834.1"/>
    </source>
</evidence>
<protein>
    <submittedName>
        <fullName evidence="4">Lysophospholipase L1-like esterase</fullName>
    </submittedName>
</protein>
<evidence type="ECO:0000256" key="1">
    <source>
        <dbReference type="ARBA" id="ARBA00008668"/>
    </source>
</evidence>
<dbReference type="InterPro" id="IPR013830">
    <property type="entry name" value="SGNH_hydro"/>
</dbReference>